<name>U5E8R4_NOCAS</name>
<accession>U5E8R4</accession>
<gene>
    <name evidence="2" type="ORF">NCAST_32_09630</name>
</gene>
<dbReference type="InterPro" id="IPR029044">
    <property type="entry name" value="Nucleotide-diphossugar_trans"/>
</dbReference>
<organism evidence="2 3">
    <name type="scientific">Nocardia asteroides NBRC 15531</name>
    <dbReference type="NCBI Taxonomy" id="1110697"/>
    <lineage>
        <taxon>Bacteria</taxon>
        <taxon>Bacillati</taxon>
        <taxon>Actinomycetota</taxon>
        <taxon>Actinomycetes</taxon>
        <taxon>Mycobacteriales</taxon>
        <taxon>Nocardiaceae</taxon>
        <taxon>Nocardia</taxon>
    </lineage>
</organism>
<dbReference type="SUPFAM" id="SSF53448">
    <property type="entry name" value="Nucleotide-diphospho-sugar transferases"/>
    <property type="match status" value="1"/>
</dbReference>
<evidence type="ECO:0000313" key="2">
    <source>
        <dbReference type="EMBL" id="GAD86477.1"/>
    </source>
</evidence>
<reference evidence="2 3" key="1">
    <citation type="journal article" date="2014" name="BMC Genomics">
        <title>Genome based analysis of type-I polyketide synthase and nonribosomal peptide synthetase gene clusters in seven strains of five representative Nocardia species.</title>
        <authorList>
            <person name="Komaki H."/>
            <person name="Ichikawa N."/>
            <person name="Hosoyama A."/>
            <person name="Takahashi-Nakaguchi A."/>
            <person name="Matsuzawa T."/>
            <person name="Suzuki K."/>
            <person name="Fujita N."/>
            <person name="Gonoi T."/>
        </authorList>
    </citation>
    <scope>NUCLEOTIDE SEQUENCE [LARGE SCALE GENOMIC DNA]</scope>
    <source>
        <strain evidence="2 3">NBRC 15531</strain>
    </source>
</reference>
<keyword evidence="3" id="KW-1185">Reference proteome</keyword>
<feature type="domain" description="Glycosyltransferase 2-like" evidence="1">
    <location>
        <begin position="16"/>
        <end position="179"/>
    </location>
</feature>
<dbReference type="AlphaFoldDB" id="U5E8R4"/>
<dbReference type="InterPro" id="IPR001173">
    <property type="entry name" value="Glyco_trans_2-like"/>
</dbReference>
<dbReference type="EMBL" id="BAFO02000032">
    <property type="protein sequence ID" value="GAD86477.1"/>
    <property type="molecule type" value="Genomic_DNA"/>
</dbReference>
<dbReference type="eggNOG" id="COG1216">
    <property type="taxonomic scope" value="Bacteria"/>
</dbReference>
<comment type="caution">
    <text evidence="2">The sequence shown here is derived from an EMBL/GenBank/DDBJ whole genome shotgun (WGS) entry which is preliminary data.</text>
</comment>
<evidence type="ECO:0000259" key="1">
    <source>
        <dbReference type="Pfam" id="PF00535"/>
    </source>
</evidence>
<dbReference type="Proteomes" id="UP000017048">
    <property type="component" value="Unassembled WGS sequence"/>
</dbReference>
<dbReference type="Gene3D" id="3.90.550.10">
    <property type="entry name" value="Spore Coat Polysaccharide Biosynthesis Protein SpsA, Chain A"/>
    <property type="match status" value="1"/>
</dbReference>
<dbReference type="STRING" id="1824.SAMN05444423_102146"/>
<dbReference type="PANTHER" id="PTHR43685">
    <property type="entry name" value="GLYCOSYLTRANSFERASE"/>
    <property type="match status" value="1"/>
</dbReference>
<evidence type="ECO:0000313" key="3">
    <source>
        <dbReference type="Proteomes" id="UP000017048"/>
    </source>
</evidence>
<dbReference type="PANTHER" id="PTHR43685:SF11">
    <property type="entry name" value="GLYCOSYLTRANSFERASE TAGX-RELATED"/>
    <property type="match status" value="1"/>
</dbReference>
<dbReference type="GO" id="GO:0016740">
    <property type="term" value="F:transferase activity"/>
    <property type="evidence" value="ECO:0007669"/>
    <property type="project" value="UniProtKB-KW"/>
</dbReference>
<dbReference type="InterPro" id="IPR050834">
    <property type="entry name" value="Glycosyltransf_2"/>
</dbReference>
<dbReference type="Pfam" id="PF00535">
    <property type="entry name" value="Glycos_transf_2"/>
    <property type="match status" value="1"/>
</dbReference>
<protein>
    <submittedName>
        <fullName evidence="2">Glycosyltransferase</fullName>
    </submittedName>
</protein>
<sequence length="285" mass="30621">MWLVLEDGAVVGARVSVCVPAFNAARTITETIESILTQDFGDFEVVVVDNASTDGTGELVRAFTDDRIRLHTNDTVLPMVENWNRTLGLAGGELVKLVCADDLITPGCLSAQVEALRDPRIAVSGARFDVIDDAGAVLALGRGLAGITGRCSPRTALRAFVRKLPDAVCPTAAFLFRRRELAATGGFRGDFLYAMDIDLVARLCAHGQFYGDPDVLAISRASAFNYSSTTSTLSKFSEVVRFNHHYRRAHPDLVGPLDVVAGDAVVARQALVRLCARAKRLSGKG</sequence>
<proteinExistence type="predicted"/>